<dbReference type="InterPro" id="IPR041851">
    <property type="entry name" value="RecD_N_sf"/>
</dbReference>
<dbReference type="Pfam" id="PF13538">
    <property type="entry name" value="UvrD_C_2"/>
    <property type="match status" value="1"/>
</dbReference>
<evidence type="ECO:0000256" key="4">
    <source>
        <dbReference type="ARBA" id="ARBA00022801"/>
    </source>
</evidence>
<dbReference type="Gene3D" id="1.10.10.1020">
    <property type="entry name" value="RecBCD complex, subunit RecD, N-terminal domain"/>
    <property type="match status" value="1"/>
</dbReference>
<accession>A0A6G9JTT1</accession>
<evidence type="ECO:0000256" key="11">
    <source>
        <dbReference type="HAMAP-Rule" id="MF_01487"/>
    </source>
</evidence>
<proteinExistence type="inferred from homology"/>
<dbReference type="SUPFAM" id="SSF52540">
    <property type="entry name" value="P-loop containing nucleoside triphosphate hydrolases"/>
    <property type="match status" value="2"/>
</dbReference>
<feature type="binding site" evidence="11">
    <location>
        <begin position="171"/>
        <end position="178"/>
    </location>
    <ligand>
        <name>ATP</name>
        <dbReference type="ChEBI" id="CHEBI:30616"/>
    </ligand>
</feature>
<evidence type="ECO:0000256" key="2">
    <source>
        <dbReference type="ARBA" id="ARBA00022741"/>
    </source>
</evidence>
<sequence length="602" mass="69715">MIMLLKQAVKFKIIRPIDFYFSQFITQKNTIIMLVAACISYESSQGHIFLPIQYFEKNCFFSSLNEKFIKKILFFLEKKIDWSAELLKHKSIGNGKLPTPLVLYKNKIYLYKMWKAKNNIFNYLYTKNKKNRINQEKCSKILNNLFPQHNINFQKIAVALTLINRISFITGGPGTGKTTIILKIIIALIKSSKKVIKIQLSAPTGKATTRLNEIIKNNIFDLYLSEQEKHSLPSRAITIHQLLGIQKISQNSFFNKNHLLDLDILIIDEISMVDILMMEKILFSVSSNTKLIFIGDSNQLRPIESSSILKKICSYANDGYSLQTVINIEKLTQYKLSKNTNTKKTNFISDSICVLKKNYRFNKSSGIYILSHAICNKKIKIIESLFNNLIKNVSFYENNSVKKYEKMIQNISLNYKNFWDKVYQKATMKEIIESFKDYQTLCVLHDGLFGVNVLNKKLEGNMYKKNIIKYFYINGQEWYIGKPIMITNNNKYLDIFNGEIGITNINKNGILQVSFLKQNNIVNNIPVTILRKYKTAWAITVHKSQGSEFINTSLILPNSHLNILNKDILYTGVTRSRKMLSIFSEKEVFIKTFLKNTNNITV</sequence>
<evidence type="ECO:0000256" key="6">
    <source>
        <dbReference type="ARBA" id="ARBA00022839"/>
    </source>
</evidence>
<dbReference type="GO" id="GO:0005524">
    <property type="term" value="F:ATP binding"/>
    <property type="evidence" value="ECO:0007669"/>
    <property type="project" value="UniProtKB-UniRule"/>
</dbReference>
<evidence type="ECO:0000256" key="1">
    <source>
        <dbReference type="ARBA" id="ARBA00022722"/>
    </source>
</evidence>
<dbReference type="GO" id="GO:0017116">
    <property type="term" value="F:single-stranded DNA helicase activity"/>
    <property type="evidence" value="ECO:0007669"/>
    <property type="project" value="TreeGrafter"/>
</dbReference>
<dbReference type="AlphaFoldDB" id="A0A6G9JTT1"/>
<comment type="similarity">
    <text evidence="11">Belongs to the RecD family.</text>
</comment>
<dbReference type="PANTHER" id="PTHR43788">
    <property type="entry name" value="DNA2/NAM7 HELICASE FAMILY MEMBER"/>
    <property type="match status" value="1"/>
</dbReference>
<name>A0A6G9JTT1_9GAMM</name>
<dbReference type="InterPro" id="IPR050534">
    <property type="entry name" value="Coronavir_polyprotein_1ab"/>
</dbReference>
<comment type="function">
    <text evidence="11">A helicase/nuclease that prepares dsDNA breaks (DSB) for recombinational DNA repair. Binds to DSBs and unwinds DNA via a highly rapid and processive ATP-dependent bidirectional helicase activity. Unwinds dsDNA until it encounters a Chi (crossover hotspot instigator) sequence from the 3' direction. Cuts ssDNA a few nucleotides 3' to the Chi site. The properties and activities of the enzyme are changed at Chi. The Chi-altered holoenzyme produces a long 3'-ssDNA overhang and facilitates RecA-binding to the ssDNA for homologous DNA recombination and repair. Holoenzyme degrades any linearized DNA that is unable to undergo homologous recombination. In the holoenzyme this subunit has ssDNA-dependent ATPase and 5'-3' helicase activity. When added to pre-assembled RecBC greatly stimulates nuclease activity and augments holoenzyme processivity. Negatively regulates the RecA-loading ability of RecBCD.</text>
</comment>
<comment type="miscellaneous">
    <text evidence="11">In the RecBCD complex, RecB has a slow 3'-5' helicase, an exonuclease activity and loads RecA onto ssDNA, RecD has a fast 5'-3' helicase activity, while RecC stimulates the ATPase and processivity of the RecB helicase and contributes to recognition of the Chi site.</text>
</comment>
<dbReference type="InterPro" id="IPR006344">
    <property type="entry name" value="RecD"/>
</dbReference>
<keyword evidence="7 11" id="KW-0067">ATP-binding</keyword>
<evidence type="ECO:0000256" key="8">
    <source>
        <dbReference type="ARBA" id="ARBA00023125"/>
    </source>
</evidence>
<reference evidence="13 14" key="1">
    <citation type="submission" date="2020-04" db="EMBL/GenBank/DDBJ databases">
        <title>Parallel evolution in the integration of a co-obligate aphid symbiosis.</title>
        <authorList>
            <person name="Monnin D."/>
            <person name="Jackson R."/>
            <person name="Kiers E.T."/>
            <person name="Bunker M."/>
            <person name="Ellers J."/>
            <person name="Henry L.M."/>
        </authorList>
    </citation>
    <scope>NUCLEOTIDE SEQUENCE [LARGE SCALE GENOMIC DNA]</scope>
    <source>
        <strain evidence="13">MCAR-56B</strain>
    </source>
</reference>
<dbReference type="InterPro" id="IPR027417">
    <property type="entry name" value="P-loop_NTPase"/>
</dbReference>
<dbReference type="GO" id="GO:0009338">
    <property type="term" value="C:exodeoxyribonuclease V complex"/>
    <property type="evidence" value="ECO:0007669"/>
    <property type="project" value="InterPro"/>
</dbReference>
<feature type="domain" description="AAA+ ATPase" evidence="12">
    <location>
        <begin position="163"/>
        <end position="313"/>
    </location>
</feature>
<keyword evidence="10 11" id="KW-0413">Isomerase</keyword>
<keyword evidence="4 11" id="KW-0378">Hydrolase</keyword>
<evidence type="ECO:0000256" key="9">
    <source>
        <dbReference type="ARBA" id="ARBA00023204"/>
    </source>
</evidence>
<evidence type="ECO:0000256" key="3">
    <source>
        <dbReference type="ARBA" id="ARBA00022763"/>
    </source>
</evidence>
<dbReference type="GO" id="GO:0003677">
    <property type="term" value="F:DNA binding"/>
    <property type="evidence" value="ECO:0007669"/>
    <property type="project" value="UniProtKB-UniRule"/>
</dbReference>
<protein>
    <recommendedName>
        <fullName evidence="11">RecBCD enzyme subunit RecD</fullName>
        <ecNumber evidence="11">5.6.2.3</ecNumber>
    </recommendedName>
    <alternativeName>
        <fullName evidence="11">DNA 5'-3' helicase subunit RecD</fullName>
    </alternativeName>
    <alternativeName>
        <fullName evidence="11">Exonuclease V subunit RecD</fullName>
        <shortName evidence="11">ExoV subunit RecD</shortName>
    </alternativeName>
    <alternativeName>
        <fullName evidence="11">Helicase/nuclease RecBCD subunit RecD</fullName>
    </alternativeName>
</protein>
<dbReference type="Pfam" id="PF21185">
    <property type="entry name" value="RecD_N"/>
    <property type="match status" value="1"/>
</dbReference>
<dbReference type="InterPro" id="IPR003593">
    <property type="entry name" value="AAA+_ATPase"/>
</dbReference>
<keyword evidence="2 11" id="KW-0547">Nucleotide-binding</keyword>
<evidence type="ECO:0000313" key="13">
    <source>
        <dbReference type="EMBL" id="QIQ42175.1"/>
    </source>
</evidence>
<dbReference type="InterPro" id="IPR027785">
    <property type="entry name" value="UvrD-like_helicase_C"/>
</dbReference>
<dbReference type="GO" id="GO:0008854">
    <property type="term" value="F:exodeoxyribonuclease V activity"/>
    <property type="evidence" value="ECO:0007669"/>
    <property type="project" value="InterPro"/>
</dbReference>
<dbReference type="EC" id="5.6.2.3" evidence="11"/>
<dbReference type="Gene3D" id="3.40.50.300">
    <property type="entry name" value="P-loop containing nucleotide triphosphate hydrolases"/>
    <property type="match status" value="3"/>
</dbReference>
<comment type="subunit">
    <text evidence="11">Heterotrimer of RecB, RecC and RecD. All subunits contribute to DNA-binding.</text>
</comment>
<evidence type="ECO:0000313" key="14">
    <source>
        <dbReference type="Proteomes" id="UP000503183"/>
    </source>
</evidence>
<keyword evidence="9 11" id="KW-0234">DNA repair</keyword>
<dbReference type="Proteomes" id="UP000503183">
    <property type="component" value="Chromosome"/>
</dbReference>
<dbReference type="Pfam" id="PF13245">
    <property type="entry name" value="AAA_19"/>
    <property type="match status" value="1"/>
</dbReference>
<dbReference type="GO" id="GO:0043139">
    <property type="term" value="F:5'-3' DNA helicase activity"/>
    <property type="evidence" value="ECO:0007669"/>
    <property type="project" value="UniProtKB-UniRule"/>
</dbReference>
<comment type="catalytic activity">
    <reaction evidence="11">
        <text>ATP + H2O = ADP + phosphate + H(+)</text>
        <dbReference type="Rhea" id="RHEA:13065"/>
        <dbReference type="ChEBI" id="CHEBI:15377"/>
        <dbReference type="ChEBI" id="CHEBI:15378"/>
        <dbReference type="ChEBI" id="CHEBI:30616"/>
        <dbReference type="ChEBI" id="CHEBI:43474"/>
        <dbReference type="ChEBI" id="CHEBI:456216"/>
        <dbReference type="EC" id="5.6.2.3"/>
    </reaction>
</comment>
<gene>
    <name evidence="11 13" type="primary">recD</name>
    <name evidence="13" type="ORF">G4A98_02265</name>
</gene>
<evidence type="ECO:0000259" key="12">
    <source>
        <dbReference type="SMART" id="SM00382"/>
    </source>
</evidence>
<dbReference type="GO" id="GO:0000724">
    <property type="term" value="P:double-strand break repair via homologous recombination"/>
    <property type="evidence" value="ECO:0007669"/>
    <property type="project" value="UniProtKB-UniRule"/>
</dbReference>
<evidence type="ECO:0000256" key="7">
    <source>
        <dbReference type="ARBA" id="ARBA00022840"/>
    </source>
</evidence>
<keyword evidence="8 11" id="KW-0238">DNA-binding</keyword>
<dbReference type="InterPro" id="IPR049550">
    <property type="entry name" value="RecD_N"/>
</dbReference>
<dbReference type="SMART" id="SM00382">
    <property type="entry name" value="AAA"/>
    <property type="match status" value="1"/>
</dbReference>
<evidence type="ECO:0000256" key="5">
    <source>
        <dbReference type="ARBA" id="ARBA00022806"/>
    </source>
</evidence>
<evidence type="ECO:0000256" key="10">
    <source>
        <dbReference type="ARBA" id="ARBA00023235"/>
    </source>
</evidence>
<keyword evidence="6 11" id="KW-0269">Exonuclease</keyword>
<dbReference type="NCBIfam" id="TIGR01447">
    <property type="entry name" value="recD"/>
    <property type="match status" value="1"/>
</dbReference>
<dbReference type="PANTHER" id="PTHR43788:SF6">
    <property type="entry name" value="DNA HELICASE B"/>
    <property type="match status" value="1"/>
</dbReference>
<keyword evidence="1 11" id="KW-0540">Nuclease</keyword>
<keyword evidence="3 11" id="KW-0227">DNA damage</keyword>
<keyword evidence="5 11" id="KW-0347">Helicase</keyword>
<dbReference type="HAMAP" id="MF_01487">
    <property type="entry name" value="RecD"/>
    <property type="match status" value="1"/>
</dbReference>
<organism evidence="13 14">
    <name type="scientific">Buchnera aphidicola</name>
    <name type="common">Microlophium carnosum</name>
    <dbReference type="NCBI Taxonomy" id="2708354"/>
    <lineage>
        <taxon>Bacteria</taxon>
        <taxon>Pseudomonadati</taxon>
        <taxon>Pseudomonadota</taxon>
        <taxon>Gammaproteobacteria</taxon>
        <taxon>Enterobacterales</taxon>
        <taxon>Erwiniaceae</taxon>
        <taxon>Buchnera</taxon>
    </lineage>
</organism>
<dbReference type="CDD" id="cd18809">
    <property type="entry name" value="SF1_C_RecD"/>
    <property type="match status" value="1"/>
</dbReference>
<dbReference type="EMBL" id="CP048747">
    <property type="protein sequence ID" value="QIQ42175.1"/>
    <property type="molecule type" value="Genomic_DNA"/>
</dbReference>